<comment type="similarity">
    <text evidence="2">Belongs to the GerABKC lipoprotein family.</text>
</comment>
<dbReference type="PANTHER" id="PTHR35789:SF1">
    <property type="entry name" value="SPORE GERMINATION PROTEIN B3"/>
    <property type="match status" value="1"/>
</dbReference>
<gene>
    <name evidence="10" type="ORF">IM700_013380</name>
</gene>
<accession>A0ABS2H5A6</accession>
<name>A0ABS2H5A6_9BACL</name>
<evidence type="ECO:0000256" key="6">
    <source>
        <dbReference type="ARBA" id="ARBA00023139"/>
    </source>
</evidence>
<evidence type="ECO:0000256" key="5">
    <source>
        <dbReference type="ARBA" id="ARBA00023136"/>
    </source>
</evidence>
<dbReference type="EMBL" id="JADCNN020000011">
    <property type="protein sequence ID" value="MBM6996640.1"/>
    <property type="molecule type" value="Genomic_DNA"/>
</dbReference>
<dbReference type="InterPro" id="IPR057336">
    <property type="entry name" value="GerAC_N"/>
</dbReference>
<dbReference type="PROSITE" id="PS51257">
    <property type="entry name" value="PROKAR_LIPOPROTEIN"/>
    <property type="match status" value="1"/>
</dbReference>
<dbReference type="InterPro" id="IPR038501">
    <property type="entry name" value="Spore_GerAC_C_sf"/>
</dbReference>
<dbReference type="InterPro" id="IPR008844">
    <property type="entry name" value="Spore_GerAC-like"/>
</dbReference>
<comment type="subcellular location">
    <subcellularLocation>
        <location evidence="1">Membrane</location>
        <topology evidence="1">Lipid-anchor</topology>
    </subcellularLocation>
</comment>
<keyword evidence="3" id="KW-0309">Germination</keyword>
<keyword evidence="6" id="KW-0564">Palmitate</keyword>
<evidence type="ECO:0000259" key="8">
    <source>
        <dbReference type="Pfam" id="PF05504"/>
    </source>
</evidence>
<evidence type="ECO:0000256" key="4">
    <source>
        <dbReference type="ARBA" id="ARBA00022729"/>
    </source>
</evidence>
<dbReference type="PANTHER" id="PTHR35789">
    <property type="entry name" value="SPORE GERMINATION PROTEIN B3"/>
    <property type="match status" value="1"/>
</dbReference>
<evidence type="ECO:0000313" key="10">
    <source>
        <dbReference type="EMBL" id="MBM6996640.1"/>
    </source>
</evidence>
<dbReference type="RefSeq" id="WP_193416072.1">
    <property type="nucleotide sequence ID" value="NZ_JADCNN020000011.1"/>
</dbReference>
<evidence type="ECO:0000313" key="11">
    <source>
        <dbReference type="Proteomes" id="UP001516620"/>
    </source>
</evidence>
<proteinExistence type="inferred from homology"/>
<dbReference type="Proteomes" id="UP001516620">
    <property type="component" value="Unassembled WGS sequence"/>
</dbReference>
<sequence>MTRIHRTTIKATLVFLLFIGVSGCWSAEELNNRAFVNTVLIDLTEDGKTELTVGVPLPNRMIPGQAGGAGQPKGDPFSFVTKHADNLSQALNMLQVDLPRNISFGQTRIIVVGRRQAEQGLDKVIEFVFRQPSFRLSASLFITPGDVKEITRSPMVFERIISDILRKYVNHHYTLDTTIKDYKIALYQGGDILIPLLNFGELPGVAQEDPKKNRWMGSGGAAIFSGGRMSKIVLSPHEHRVALWISSQLKNTTTTISSPTDDKEISFFIEDVKTSIDPVVHGENISFRVKSSAKAFVESSLSHIDLKNPEVLLKLEEILNKTVEEQFLDVLAKTRQARSDAFIMSQYLDWRYPKVWHSVRDQWKNIYAKELPIDVSVDINLNRSGGVYRSVVQETNR</sequence>
<protein>
    <submittedName>
        <fullName evidence="10">Ger(X)C family spore germination protein</fullName>
    </submittedName>
</protein>
<feature type="domain" description="Spore germination GerAC-like C-terminal" evidence="8">
    <location>
        <begin position="220"/>
        <end position="385"/>
    </location>
</feature>
<organism evidence="10 11">
    <name type="scientific">Paenibacillus rhizolycopersici</name>
    <dbReference type="NCBI Taxonomy" id="2780073"/>
    <lineage>
        <taxon>Bacteria</taxon>
        <taxon>Bacillati</taxon>
        <taxon>Bacillota</taxon>
        <taxon>Bacilli</taxon>
        <taxon>Bacillales</taxon>
        <taxon>Paenibacillaceae</taxon>
        <taxon>Paenibacillus</taxon>
    </lineage>
</organism>
<keyword evidence="7" id="KW-0449">Lipoprotein</keyword>
<comment type="caution">
    <text evidence="10">The sequence shown here is derived from an EMBL/GenBank/DDBJ whole genome shotgun (WGS) entry which is preliminary data.</text>
</comment>
<keyword evidence="5" id="KW-0472">Membrane</keyword>
<reference evidence="10 11" key="1">
    <citation type="submission" date="2021-01" db="EMBL/GenBank/DDBJ databases">
        <title>Paenibacillus sp.nov. isolated from the rhizosphere soil of tomato plant.</title>
        <authorList>
            <person name="Thin K.K."/>
            <person name="Zhang X."/>
            <person name="He S."/>
        </authorList>
    </citation>
    <scope>NUCLEOTIDE SEQUENCE [LARGE SCALE GENOMIC DNA]</scope>
    <source>
        <strain evidence="10 11">DXFW5</strain>
    </source>
</reference>
<dbReference type="Gene3D" id="3.30.300.210">
    <property type="entry name" value="Nutrient germinant receptor protein C, domain 3"/>
    <property type="match status" value="1"/>
</dbReference>
<evidence type="ECO:0000256" key="2">
    <source>
        <dbReference type="ARBA" id="ARBA00007886"/>
    </source>
</evidence>
<dbReference type="Pfam" id="PF05504">
    <property type="entry name" value="Spore_GerAC"/>
    <property type="match status" value="1"/>
</dbReference>
<evidence type="ECO:0000256" key="3">
    <source>
        <dbReference type="ARBA" id="ARBA00022544"/>
    </source>
</evidence>
<evidence type="ECO:0000256" key="1">
    <source>
        <dbReference type="ARBA" id="ARBA00004635"/>
    </source>
</evidence>
<keyword evidence="4" id="KW-0732">Signal</keyword>
<evidence type="ECO:0000256" key="7">
    <source>
        <dbReference type="ARBA" id="ARBA00023288"/>
    </source>
</evidence>
<dbReference type="NCBIfam" id="TIGR02887">
    <property type="entry name" value="spore_ger_x_C"/>
    <property type="match status" value="1"/>
</dbReference>
<evidence type="ECO:0000259" key="9">
    <source>
        <dbReference type="Pfam" id="PF25198"/>
    </source>
</evidence>
<keyword evidence="11" id="KW-1185">Reference proteome</keyword>
<feature type="domain" description="Spore germination protein N-terminal" evidence="9">
    <location>
        <begin position="27"/>
        <end position="197"/>
    </location>
</feature>
<dbReference type="InterPro" id="IPR046953">
    <property type="entry name" value="Spore_GerAC-like_C"/>
</dbReference>
<dbReference type="Pfam" id="PF25198">
    <property type="entry name" value="Spore_GerAC_N"/>
    <property type="match status" value="1"/>
</dbReference>